<dbReference type="InterPro" id="IPR002577">
    <property type="entry name" value="HTH_HxlR"/>
</dbReference>
<dbReference type="InterPro" id="IPR036388">
    <property type="entry name" value="WH-like_DNA-bd_sf"/>
</dbReference>
<dbReference type="EMBL" id="CP034279">
    <property type="protein sequence ID" value="QGV82690.1"/>
    <property type="molecule type" value="Genomic_DNA"/>
</dbReference>
<dbReference type="KEGG" id="sfic:EIZ62_15835"/>
<evidence type="ECO:0000313" key="6">
    <source>
        <dbReference type="Proteomes" id="UP000422572"/>
    </source>
</evidence>
<dbReference type="OrthoDB" id="370168at2"/>
<gene>
    <name evidence="5" type="ORF">EIZ62_15835</name>
</gene>
<dbReference type="PROSITE" id="PS51118">
    <property type="entry name" value="HTH_HXLR"/>
    <property type="match status" value="1"/>
</dbReference>
<dbReference type="PANTHER" id="PTHR33204:SF39">
    <property type="entry name" value="TRANSCRIPTIONAL REGULATORY PROTEIN"/>
    <property type="match status" value="1"/>
</dbReference>
<dbReference type="Gene3D" id="1.10.10.10">
    <property type="entry name" value="Winged helix-like DNA-binding domain superfamily/Winged helix DNA-binding domain"/>
    <property type="match status" value="1"/>
</dbReference>
<dbReference type="GO" id="GO:0003677">
    <property type="term" value="F:DNA binding"/>
    <property type="evidence" value="ECO:0007669"/>
    <property type="project" value="UniProtKB-KW"/>
</dbReference>
<accession>A0A6I6FG45</accession>
<sequence>MGSDGDYGDYGEYLADCPARVGFDLLSHRWNSVVVFALADGPVRPGRLRTVIGGISAKVLNETLRRLEYDGLVARRAHAEAPPRVEYELTDLGRSFLVPIRALGTWSAEHGHRVLEAQDRADEASATA</sequence>
<protein>
    <submittedName>
        <fullName evidence="5">Transcriptional regulator</fullName>
    </submittedName>
</protein>
<dbReference type="InterPro" id="IPR036390">
    <property type="entry name" value="WH_DNA-bd_sf"/>
</dbReference>
<dbReference type="AlphaFoldDB" id="A0A6I6FG45"/>
<reference evidence="5 6" key="1">
    <citation type="submission" date="2018-12" db="EMBL/GenBank/DDBJ databases">
        <title>Complete genome sequence of Streptomyces ficellus NRRL8067, the producer of ficellomycin, feldamycin and nojirimycin.</title>
        <authorList>
            <person name="Zhang H."/>
            <person name="Yue R."/>
            <person name="Liu Y."/>
            <person name="Li M."/>
            <person name="Mu H."/>
            <person name="Zhang J."/>
        </authorList>
    </citation>
    <scope>NUCLEOTIDE SEQUENCE [LARGE SCALE GENOMIC DNA]</scope>
    <source>
        <strain evidence="5 6">NRRL 8067</strain>
    </source>
</reference>
<keyword evidence="1" id="KW-0805">Transcription regulation</keyword>
<feature type="domain" description="HTH hxlR-type" evidence="4">
    <location>
        <begin position="17"/>
        <end position="115"/>
    </location>
</feature>
<keyword evidence="3" id="KW-0804">Transcription</keyword>
<name>A0A6I6FG45_9ACTN</name>
<evidence type="ECO:0000259" key="4">
    <source>
        <dbReference type="PROSITE" id="PS51118"/>
    </source>
</evidence>
<organism evidence="5 6">
    <name type="scientific">Streptomyces ficellus</name>
    <dbReference type="NCBI Taxonomy" id="1977088"/>
    <lineage>
        <taxon>Bacteria</taxon>
        <taxon>Bacillati</taxon>
        <taxon>Actinomycetota</taxon>
        <taxon>Actinomycetes</taxon>
        <taxon>Kitasatosporales</taxon>
        <taxon>Streptomycetaceae</taxon>
        <taxon>Streptomyces</taxon>
    </lineage>
</organism>
<dbReference type="Proteomes" id="UP000422572">
    <property type="component" value="Chromosome"/>
</dbReference>
<dbReference type="Pfam" id="PF01638">
    <property type="entry name" value="HxlR"/>
    <property type="match status" value="1"/>
</dbReference>
<keyword evidence="2" id="KW-0238">DNA-binding</keyword>
<dbReference type="SUPFAM" id="SSF46785">
    <property type="entry name" value="Winged helix' DNA-binding domain"/>
    <property type="match status" value="1"/>
</dbReference>
<proteinExistence type="predicted"/>
<dbReference type="PANTHER" id="PTHR33204">
    <property type="entry name" value="TRANSCRIPTIONAL REGULATOR, MARR FAMILY"/>
    <property type="match status" value="1"/>
</dbReference>
<evidence type="ECO:0000256" key="2">
    <source>
        <dbReference type="ARBA" id="ARBA00023125"/>
    </source>
</evidence>
<evidence type="ECO:0000256" key="3">
    <source>
        <dbReference type="ARBA" id="ARBA00023163"/>
    </source>
</evidence>
<evidence type="ECO:0000313" key="5">
    <source>
        <dbReference type="EMBL" id="QGV82690.1"/>
    </source>
</evidence>
<evidence type="ECO:0000256" key="1">
    <source>
        <dbReference type="ARBA" id="ARBA00023015"/>
    </source>
</evidence>
<keyword evidence="6" id="KW-1185">Reference proteome</keyword>